<keyword evidence="7" id="KW-1185">Reference proteome</keyword>
<dbReference type="InterPro" id="IPR037402">
    <property type="entry name" value="YidZ_PBP2"/>
</dbReference>
<evidence type="ECO:0000259" key="5">
    <source>
        <dbReference type="PROSITE" id="PS50931"/>
    </source>
</evidence>
<dbReference type="GO" id="GO:0003677">
    <property type="term" value="F:DNA binding"/>
    <property type="evidence" value="ECO:0007669"/>
    <property type="project" value="UniProtKB-KW"/>
</dbReference>
<dbReference type="GO" id="GO:0003700">
    <property type="term" value="F:DNA-binding transcription factor activity"/>
    <property type="evidence" value="ECO:0007669"/>
    <property type="project" value="InterPro"/>
</dbReference>
<keyword evidence="4" id="KW-0804">Transcription</keyword>
<dbReference type="InterPro" id="IPR000847">
    <property type="entry name" value="LysR_HTH_N"/>
</dbReference>
<dbReference type="RefSeq" id="WP_048700300.1">
    <property type="nucleotide sequence ID" value="NZ_HG764815.1"/>
</dbReference>
<organism evidence="6 7">
    <name type="scientific">Nostocoides australiense Ben110</name>
    <dbReference type="NCBI Taxonomy" id="1193182"/>
    <lineage>
        <taxon>Bacteria</taxon>
        <taxon>Bacillati</taxon>
        <taxon>Actinomycetota</taxon>
        <taxon>Actinomycetes</taxon>
        <taxon>Micrococcales</taxon>
        <taxon>Intrasporangiaceae</taxon>
        <taxon>Nostocoides</taxon>
    </lineage>
</organism>
<dbReference type="Proteomes" id="UP000035763">
    <property type="component" value="Unassembled WGS sequence"/>
</dbReference>
<accession>W6K4F9</accession>
<dbReference type="PROSITE" id="PS50931">
    <property type="entry name" value="HTH_LYSR"/>
    <property type="match status" value="1"/>
</dbReference>
<dbReference type="SUPFAM" id="SSF53850">
    <property type="entry name" value="Periplasmic binding protein-like II"/>
    <property type="match status" value="1"/>
</dbReference>
<evidence type="ECO:0000256" key="3">
    <source>
        <dbReference type="ARBA" id="ARBA00023125"/>
    </source>
</evidence>
<evidence type="ECO:0000256" key="4">
    <source>
        <dbReference type="ARBA" id="ARBA00023163"/>
    </source>
</evidence>
<dbReference type="InterPro" id="IPR005119">
    <property type="entry name" value="LysR_subst-bd"/>
</dbReference>
<dbReference type="InterPro" id="IPR050389">
    <property type="entry name" value="LysR-type_TF"/>
</dbReference>
<reference evidence="6 7" key="1">
    <citation type="journal article" date="2013" name="ISME J.">
        <title>A metabolic model for members of the genus Tetrasphaera involved in enhanced biological phosphorus removal.</title>
        <authorList>
            <person name="Kristiansen R."/>
            <person name="Nguyen H.T.T."/>
            <person name="Saunders A.M."/>
            <person name="Nielsen J.L."/>
            <person name="Wimmer R."/>
            <person name="Le V.Q."/>
            <person name="McIlroy S.J."/>
            <person name="Petrovski S."/>
            <person name="Seviour R.J."/>
            <person name="Calteau A."/>
            <person name="Nielsen K.L."/>
            <person name="Nielsen P.H."/>
        </authorList>
    </citation>
    <scope>NUCLEOTIDE SEQUENCE [LARGE SCALE GENOMIC DNA]</scope>
    <source>
        <strain evidence="6 7">Ben110</strain>
    </source>
</reference>
<dbReference type="CDD" id="cd08417">
    <property type="entry name" value="PBP2_Nitroaromatics_like"/>
    <property type="match status" value="1"/>
</dbReference>
<evidence type="ECO:0000313" key="6">
    <source>
        <dbReference type="EMBL" id="CCH74944.1"/>
    </source>
</evidence>
<dbReference type="InterPro" id="IPR036388">
    <property type="entry name" value="WH-like_DNA-bd_sf"/>
</dbReference>
<keyword evidence="2" id="KW-0805">Transcription regulation</keyword>
<evidence type="ECO:0000256" key="2">
    <source>
        <dbReference type="ARBA" id="ARBA00023015"/>
    </source>
</evidence>
<dbReference type="Pfam" id="PF03466">
    <property type="entry name" value="LysR_substrate"/>
    <property type="match status" value="1"/>
</dbReference>
<dbReference type="EMBL" id="CAJA01000444">
    <property type="protein sequence ID" value="CCH74944.1"/>
    <property type="molecule type" value="Genomic_DNA"/>
</dbReference>
<dbReference type="Pfam" id="PF00126">
    <property type="entry name" value="HTH_1"/>
    <property type="match status" value="1"/>
</dbReference>
<evidence type="ECO:0000313" key="7">
    <source>
        <dbReference type="Proteomes" id="UP000035763"/>
    </source>
</evidence>
<name>W6K4F9_9MICO</name>
<comment type="caution">
    <text evidence="6">The sequence shown here is derived from an EMBL/GenBank/DDBJ whole genome shotgun (WGS) entry which is preliminary data.</text>
</comment>
<dbReference type="PRINTS" id="PR00039">
    <property type="entry name" value="HTHLYSR"/>
</dbReference>
<gene>
    <name evidence="6" type="ORF">BN11_4990004</name>
</gene>
<dbReference type="InterPro" id="IPR036390">
    <property type="entry name" value="WH_DNA-bd_sf"/>
</dbReference>
<proteinExistence type="inferred from homology"/>
<dbReference type="Gene3D" id="1.10.10.10">
    <property type="entry name" value="Winged helix-like DNA-binding domain superfamily/Winged helix DNA-binding domain"/>
    <property type="match status" value="1"/>
</dbReference>
<dbReference type="PANTHER" id="PTHR30118">
    <property type="entry name" value="HTH-TYPE TRANSCRIPTIONAL REGULATOR LEUO-RELATED"/>
    <property type="match status" value="1"/>
</dbReference>
<dbReference type="PANTHER" id="PTHR30118:SF15">
    <property type="entry name" value="TRANSCRIPTIONAL REGULATORY PROTEIN"/>
    <property type="match status" value="1"/>
</dbReference>
<dbReference type="SUPFAM" id="SSF46785">
    <property type="entry name" value="Winged helix' DNA-binding domain"/>
    <property type="match status" value="1"/>
</dbReference>
<dbReference type="AlphaFoldDB" id="W6K4F9"/>
<comment type="similarity">
    <text evidence="1">Belongs to the LysR transcriptional regulatory family.</text>
</comment>
<sequence length="319" mass="34982">MSTATEVEGQVALGGTDLNLVLALKVILEEGNVTRAGERLAMSQPAMSGALAKLRRRFDDELLVRSGREYELTPFARELLPEAQEALRLISEALGVAEGFDPATSDREFRITMSDYAIAVVLEPLLAKITAQAPHVRLTVDHLMPATSATDRLLLDYDVMIAPLGYGFGGHSRPLWRDRMVCLMASDHPLAGVGALTLDHLRETPHAEAAFGPGTLTPVSRVLGELDVQRRVDVQVRGWLPLPFVLIDSDMIGIVPERLARMHVRPGGPLVQKETPFGEILLVEGYWYAANRLGDPANHWLFERLDEVAAELAPEEDAS</sequence>
<dbReference type="Gene3D" id="3.40.190.10">
    <property type="entry name" value="Periplasmic binding protein-like II"/>
    <property type="match status" value="2"/>
</dbReference>
<feature type="domain" description="HTH lysR-type" evidence="5">
    <location>
        <begin position="16"/>
        <end position="73"/>
    </location>
</feature>
<evidence type="ECO:0000256" key="1">
    <source>
        <dbReference type="ARBA" id="ARBA00009437"/>
    </source>
</evidence>
<protein>
    <submittedName>
        <fullName evidence="6">Transcriptional regulator</fullName>
    </submittedName>
</protein>
<dbReference type="STRING" id="1193182.BN11_4990004"/>
<keyword evidence="3" id="KW-0238">DNA-binding</keyword>